<organism evidence="2">
    <name type="scientific">Vitis vinifera</name>
    <name type="common">Grape</name>
    <dbReference type="NCBI Taxonomy" id="29760"/>
    <lineage>
        <taxon>Eukaryota</taxon>
        <taxon>Viridiplantae</taxon>
        <taxon>Streptophyta</taxon>
        <taxon>Embryophyta</taxon>
        <taxon>Tracheophyta</taxon>
        <taxon>Spermatophyta</taxon>
        <taxon>Magnoliopsida</taxon>
        <taxon>eudicotyledons</taxon>
        <taxon>Gunneridae</taxon>
        <taxon>Pentapetalae</taxon>
        <taxon>rosids</taxon>
        <taxon>Vitales</taxon>
        <taxon>Vitaceae</taxon>
        <taxon>Viteae</taxon>
        <taxon>Vitis</taxon>
    </lineage>
</organism>
<evidence type="ECO:0000313" key="2">
    <source>
        <dbReference type="EMBL" id="CAN72422.1"/>
    </source>
</evidence>
<dbReference type="AlphaFoldDB" id="A5BJR7"/>
<dbReference type="EMBL" id="AM461871">
    <property type="protein sequence ID" value="CAN72422.1"/>
    <property type="molecule type" value="Genomic_DNA"/>
</dbReference>
<evidence type="ECO:0000256" key="1">
    <source>
        <dbReference type="SAM" id="MobiDB-lite"/>
    </source>
</evidence>
<name>A5BJR7_VITVI</name>
<proteinExistence type="predicted"/>
<reference evidence="2" key="1">
    <citation type="journal article" date="2007" name="PLoS ONE">
        <title>The first genome sequence of an elite grapevine cultivar (Pinot noir Vitis vinifera L.): coping with a highly heterozygous genome.</title>
        <authorList>
            <person name="Velasco R."/>
            <person name="Zharkikh A."/>
            <person name="Troggio M."/>
            <person name="Cartwright D.A."/>
            <person name="Cestaro A."/>
            <person name="Pruss D."/>
            <person name="Pindo M."/>
            <person name="FitzGerald L.M."/>
            <person name="Vezzulli S."/>
            <person name="Reid J."/>
            <person name="Malacarne G."/>
            <person name="Iliev D."/>
            <person name="Coppola G."/>
            <person name="Wardell B."/>
            <person name="Micheletti D."/>
            <person name="Macalma T."/>
            <person name="Facci M."/>
            <person name="Mitchell J.T."/>
            <person name="Perazzolli M."/>
            <person name="Eldredge G."/>
            <person name="Gatto P."/>
            <person name="Oyzerski R."/>
            <person name="Moretto M."/>
            <person name="Gutin N."/>
            <person name="Stefanini M."/>
            <person name="Chen Y."/>
            <person name="Segala C."/>
            <person name="Davenport C."/>
            <person name="Dematte L."/>
            <person name="Mraz A."/>
            <person name="Battilana J."/>
            <person name="Stormo K."/>
            <person name="Costa F."/>
            <person name="Tao Q."/>
            <person name="Si-Ammour A."/>
            <person name="Harkins T."/>
            <person name="Lackey A."/>
            <person name="Perbost C."/>
            <person name="Taillon B."/>
            <person name="Stella A."/>
            <person name="Solovyev V."/>
            <person name="Fawcett J.A."/>
            <person name="Sterck L."/>
            <person name="Vandepoele K."/>
            <person name="Grando S.M."/>
            <person name="Toppo S."/>
            <person name="Moser C."/>
            <person name="Lanchbury J."/>
            <person name="Bogden R."/>
            <person name="Skolnick M."/>
            <person name="Sgaramella V."/>
            <person name="Bhatnagar S.K."/>
            <person name="Fontana P."/>
            <person name="Gutin A."/>
            <person name="Van de Peer Y."/>
            <person name="Salamini F."/>
            <person name="Viola R."/>
        </authorList>
    </citation>
    <scope>NUCLEOTIDE SEQUENCE</scope>
</reference>
<evidence type="ECO:0008006" key="3">
    <source>
        <dbReference type="Google" id="ProtNLM"/>
    </source>
</evidence>
<sequence length="335" mass="37830">MTVTRSSKASSKVWHQRMGYPQTKSIKLLQDKNFIEKWHHSQLQMLVVRLQKIDQQTKSWKENTPNQSINSMKCNHYLCTAEQRNQFSVEGRIFSSCNTNQNTKASCANPNGTPTATAAKISTVTANTNDHNTIITTETPTNVALSASGHNSNTTTTTKTLSQIKSTSSYKPANVSKFLVISKHLVVDLSLLKKWQKNEYIGPFLQNKATSHSVDDEVPDISKQTIIDISSSQDQHTDNKGTHMITRSKLKNDLSLKSQMVTFVATRSNSSEPKTYRTTLKIPHWFKVMQEEIKALIQNQTWDLVPRPLTANIVGSKWVFKTKLEEDGTIDRYKG</sequence>
<gene>
    <name evidence="2" type="ORF">VITISV_007664</name>
</gene>
<accession>A5BJR7</accession>
<protein>
    <recommendedName>
        <fullName evidence="3">Mitochondrial protein</fullName>
    </recommendedName>
</protein>
<feature type="region of interest" description="Disordered" evidence="1">
    <location>
        <begin position="145"/>
        <end position="166"/>
    </location>
</feature>
<feature type="compositionally biased region" description="Low complexity" evidence="1">
    <location>
        <begin position="146"/>
        <end position="166"/>
    </location>
</feature>